<dbReference type="PROSITE" id="PS51257">
    <property type="entry name" value="PROKAR_LIPOPROTEIN"/>
    <property type="match status" value="1"/>
</dbReference>
<evidence type="ECO:0000313" key="1">
    <source>
        <dbReference type="EMBL" id="AZR60079.1"/>
    </source>
</evidence>
<dbReference type="Proteomes" id="UP000282435">
    <property type="component" value="Chromosome"/>
</dbReference>
<evidence type="ECO:0000313" key="2">
    <source>
        <dbReference type="Proteomes" id="UP000282435"/>
    </source>
</evidence>
<gene>
    <name evidence="1" type="ORF">ELB75_08610</name>
</gene>
<proteinExistence type="predicted"/>
<name>A0A3S9SKR5_EIKCO</name>
<organism evidence="1 2">
    <name type="scientific">Eikenella corrodens</name>
    <dbReference type="NCBI Taxonomy" id="539"/>
    <lineage>
        <taxon>Bacteria</taxon>
        <taxon>Pseudomonadati</taxon>
        <taxon>Pseudomonadota</taxon>
        <taxon>Betaproteobacteria</taxon>
        <taxon>Neisseriales</taxon>
        <taxon>Neisseriaceae</taxon>
        <taxon>Eikenella</taxon>
    </lineage>
</organism>
<dbReference type="RefSeq" id="WP_126983571.1">
    <property type="nucleotide sequence ID" value="NZ_CP034670.1"/>
</dbReference>
<protein>
    <submittedName>
        <fullName evidence="1">NemA protein</fullName>
    </submittedName>
</protein>
<dbReference type="OrthoDB" id="7054253at2"/>
<dbReference type="EMBL" id="CP034670">
    <property type="protein sequence ID" value="AZR60079.1"/>
    <property type="molecule type" value="Genomic_DNA"/>
</dbReference>
<accession>A0A3S9SKR5</accession>
<sequence length="159" mass="17286">MMMKQRNFAAAACVALLAGCLGSNVLLGLGVAGRHLGVGTGLSIPVGSRNNGSNVQDLGGLRIIEEQVVTYFDAQGKAVPNEVKGGYYRQLLSRQGRGYLVQDFYESGQKRSDAMLLTRESLYDFRAHPQNGVLTTYAINGNILYQQNFRDGKMVSASY</sequence>
<dbReference type="AlphaFoldDB" id="A0A3S9SKR5"/>
<reference evidence="1 2" key="1">
    <citation type="submission" date="2018-12" db="EMBL/GenBank/DDBJ databases">
        <title>Genome sequencing of Eikenella corrodens KCOM 3110 (= JS217).</title>
        <authorList>
            <person name="Koo J.-K."/>
            <person name="Park S.-N."/>
            <person name="Lim Y.K."/>
        </authorList>
    </citation>
    <scope>NUCLEOTIDE SEQUENCE [LARGE SCALE GENOMIC DNA]</scope>
    <source>
        <strain evidence="1 2">KCOM 3110</strain>
    </source>
</reference>